<dbReference type="PROSITE" id="PS00282">
    <property type="entry name" value="KAZAL_1"/>
    <property type="match status" value="1"/>
</dbReference>
<dbReference type="Pfam" id="PF00050">
    <property type="entry name" value="Kazal_1"/>
    <property type="match status" value="1"/>
</dbReference>
<feature type="signal peptide" evidence="1">
    <location>
        <begin position="1"/>
        <end position="22"/>
    </location>
</feature>
<dbReference type="InterPro" id="IPR036058">
    <property type="entry name" value="Kazal_dom_sf"/>
</dbReference>
<evidence type="ECO:0000259" key="2">
    <source>
        <dbReference type="PROSITE" id="PS51465"/>
    </source>
</evidence>
<dbReference type="InterPro" id="IPR002350">
    <property type="entry name" value="Kazal_dom"/>
</dbReference>
<dbReference type="SMART" id="SM00280">
    <property type="entry name" value="KAZAL"/>
    <property type="match status" value="1"/>
</dbReference>
<keyword evidence="1" id="KW-0732">Signal</keyword>
<dbReference type="SUPFAM" id="SSF100895">
    <property type="entry name" value="Kazal-type serine protease inhibitors"/>
    <property type="match status" value="1"/>
</dbReference>
<feature type="domain" description="Kazal-like" evidence="2">
    <location>
        <begin position="28"/>
        <end position="76"/>
    </location>
</feature>
<accession>A0A224Y5M9</accession>
<protein>
    <submittedName>
        <fullName evidence="3">Putative kazal-type inhibitor</fullName>
    </submittedName>
</protein>
<feature type="chain" id="PRO_5012262603" evidence="1">
    <location>
        <begin position="23"/>
        <end position="76"/>
    </location>
</feature>
<proteinExistence type="predicted"/>
<dbReference type="AlphaFoldDB" id="A0A224Y5M9"/>
<dbReference type="Gene3D" id="3.30.60.30">
    <property type="match status" value="1"/>
</dbReference>
<evidence type="ECO:0000256" key="1">
    <source>
        <dbReference type="SAM" id="SignalP"/>
    </source>
</evidence>
<dbReference type="CDD" id="cd00104">
    <property type="entry name" value="KAZAL_FS"/>
    <property type="match status" value="1"/>
</dbReference>
<organism evidence="3">
    <name type="scientific">Panstrongylus lignarius</name>
    <dbReference type="NCBI Taxonomy" id="156445"/>
    <lineage>
        <taxon>Eukaryota</taxon>
        <taxon>Metazoa</taxon>
        <taxon>Ecdysozoa</taxon>
        <taxon>Arthropoda</taxon>
        <taxon>Hexapoda</taxon>
        <taxon>Insecta</taxon>
        <taxon>Pterygota</taxon>
        <taxon>Neoptera</taxon>
        <taxon>Paraneoptera</taxon>
        <taxon>Hemiptera</taxon>
        <taxon>Heteroptera</taxon>
        <taxon>Panheteroptera</taxon>
        <taxon>Cimicomorpha</taxon>
        <taxon>Reduviidae</taxon>
        <taxon>Triatominae</taxon>
        <taxon>Panstrongylus</taxon>
    </lineage>
</organism>
<dbReference type="EMBL" id="GFTR01000627">
    <property type="protein sequence ID" value="JAW15799.1"/>
    <property type="molecule type" value="Transcribed_RNA"/>
</dbReference>
<evidence type="ECO:0000313" key="3">
    <source>
        <dbReference type="EMBL" id="JAW15799.1"/>
    </source>
</evidence>
<sequence>MKLFLTSLLIICLLMMMVPVSADDDKKSDVDAVCDCDRMLFKVCGSDGKTYSNQCVMECDTRHVQPKVTRVKFGPC</sequence>
<name>A0A224Y5M9_9HEMI</name>
<reference evidence="3" key="1">
    <citation type="journal article" date="2018" name="PLoS Negl. Trop. Dis.">
        <title>An insight into the salivary gland and fat body transcriptome of Panstrongylus lignarius (Hemiptera: Heteroptera), the main vector of Chagas disease in Peru.</title>
        <authorList>
            <person name="Nevoa J.C."/>
            <person name="Mendes M.T."/>
            <person name="da Silva M.V."/>
            <person name="Soares S.C."/>
            <person name="Oliveira C.J.F."/>
            <person name="Ribeiro J.M.C."/>
        </authorList>
    </citation>
    <scope>NUCLEOTIDE SEQUENCE</scope>
</reference>
<dbReference type="PROSITE" id="PS51465">
    <property type="entry name" value="KAZAL_2"/>
    <property type="match status" value="1"/>
</dbReference>